<dbReference type="InterPro" id="IPR001516">
    <property type="entry name" value="Proton_antipo_N"/>
</dbReference>
<evidence type="ECO:0000256" key="13">
    <source>
        <dbReference type="ARBA" id="ARBA00023075"/>
    </source>
</evidence>
<comment type="function">
    <text evidence="1">Core subunit of the mitochondrial membrane respiratory chain NADH dehydrogenase (Complex I) that is believed to belong to the minimal assembly required for catalysis. Complex I functions in the transfer of electrons from NADH to the respiratory chain. The immediate electron acceptor for the enzyme is believed to be ubiquinone.</text>
</comment>
<name>A0A1P8AG03_9ACAR</name>
<dbReference type="GO" id="GO:0005743">
    <property type="term" value="C:mitochondrial inner membrane"/>
    <property type="evidence" value="ECO:0007669"/>
    <property type="project" value="UniProtKB-SubCell"/>
</dbReference>
<feature type="domain" description="NADH-Ubiquinone oxidoreductase (complex I) chain 5 N-terminal" evidence="19">
    <location>
        <begin position="39"/>
        <end position="82"/>
    </location>
</feature>
<dbReference type="CTD" id="4540"/>
<dbReference type="GO" id="GO:0003954">
    <property type="term" value="F:NADH dehydrogenase activity"/>
    <property type="evidence" value="ECO:0007669"/>
    <property type="project" value="TreeGrafter"/>
</dbReference>
<keyword evidence="7 17" id="KW-0812">Transmembrane</keyword>
<dbReference type="InterPro" id="IPR001750">
    <property type="entry name" value="ND/Mrp_TM"/>
</dbReference>
<gene>
    <name evidence="21" type="primary">ND5</name>
</gene>
<feature type="transmembrane region" description="Helical" evidence="17">
    <location>
        <begin position="367"/>
        <end position="385"/>
    </location>
</feature>
<feature type="transmembrane region" description="Helical" evidence="17">
    <location>
        <begin position="329"/>
        <end position="347"/>
    </location>
</feature>
<dbReference type="PANTHER" id="PTHR42829">
    <property type="entry name" value="NADH-UBIQUINONE OXIDOREDUCTASE CHAIN 5"/>
    <property type="match status" value="1"/>
</dbReference>
<accession>A0A1P8AG03</accession>
<dbReference type="Pfam" id="PF00662">
    <property type="entry name" value="Proton_antipo_N"/>
    <property type="match status" value="1"/>
</dbReference>
<feature type="transmembrane region" description="Helical" evidence="17">
    <location>
        <begin position="107"/>
        <end position="126"/>
    </location>
</feature>
<evidence type="ECO:0000313" key="22">
    <source>
        <dbReference type="EMBL" id="AMX74060.1"/>
    </source>
</evidence>
<keyword evidence="10" id="KW-0249">Electron transport</keyword>
<feature type="transmembrane region" description="Helical" evidence="17">
    <location>
        <begin position="7"/>
        <end position="32"/>
    </location>
</feature>
<keyword evidence="13 17" id="KW-0830">Ubiquinone</keyword>
<comment type="similarity">
    <text evidence="17">Belongs to the complex I subunit 5 family.</text>
</comment>
<feature type="transmembrane region" description="Helical" evidence="17">
    <location>
        <begin position="287"/>
        <end position="308"/>
    </location>
</feature>
<feature type="transmembrane region" description="Helical" evidence="17">
    <location>
        <begin position="262"/>
        <end position="281"/>
    </location>
</feature>
<feature type="transmembrane region" description="Helical" evidence="17">
    <location>
        <begin position="83"/>
        <end position="101"/>
    </location>
</feature>
<evidence type="ECO:0000256" key="10">
    <source>
        <dbReference type="ARBA" id="ARBA00022982"/>
    </source>
</evidence>
<evidence type="ECO:0000256" key="6">
    <source>
        <dbReference type="ARBA" id="ARBA00022660"/>
    </source>
</evidence>
<keyword evidence="9" id="KW-1278">Translocase</keyword>
<comment type="catalytic activity">
    <reaction evidence="16 17">
        <text>a ubiquinone + NADH + 5 H(+)(in) = a ubiquinol + NAD(+) + 4 H(+)(out)</text>
        <dbReference type="Rhea" id="RHEA:29091"/>
        <dbReference type="Rhea" id="RHEA-COMP:9565"/>
        <dbReference type="Rhea" id="RHEA-COMP:9566"/>
        <dbReference type="ChEBI" id="CHEBI:15378"/>
        <dbReference type="ChEBI" id="CHEBI:16389"/>
        <dbReference type="ChEBI" id="CHEBI:17976"/>
        <dbReference type="ChEBI" id="CHEBI:57540"/>
        <dbReference type="ChEBI" id="CHEBI:57945"/>
        <dbReference type="EC" id="7.1.1.2"/>
    </reaction>
</comment>
<evidence type="ECO:0000259" key="18">
    <source>
        <dbReference type="Pfam" id="PF00361"/>
    </source>
</evidence>
<evidence type="ECO:0000256" key="12">
    <source>
        <dbReference type="ARBA" id="ARBA00023027"/>
    </source>
</evidence>
<comment type="function">
    <text evidence="17">Core subunit of the mitochondrial membrane respiratory chain NADH dehydrogenase (Complex I) which catalyzes electron transfer from NADH through the respiratory chain, using ubiquinone as an electron acceptor. Essential for the catalytic activity and assembly of complex I.</text>
</comment>
<evidence type="ECO:0000256" key="17">
    <source>
        <dbReference type="RuleBase" id="RU003404"/>
    </source>
</evidence>
<evidence type="ECO:0000256" key="11">
    <source>
        <dbReference type="ARBA" id="ARBA00022989"/>
    </source>
</evidence>
<evidence type="ECO:0000256" key="9">
    <source>
        <dbReference type="ARBA" id="ARBA00022967"/>
    </source>
</evidence>
<keyword evidence="5 17" id="KW-0813">Transport</keyword>
<feature type="transmembrane region" description="Helical" evidence="17">
    <location>
        <begin position="540"/>
        <end position="556"/>
    </location>
</feature>
<feature type="domain" description="NADH:quinone oxidoreductase/Mrp antiporter transmembrane" evidence="18">
    <location>
        <begin position="102"/>
        <end position="378"/>
    </location>
</feature>
<geneLocation type="mitochondrion" evidence="21"/>
<feature type="transmembrane region" description="Helical" evidence="17">
    <location>
        <begin position="449"/>
        <end position="466"/>
    </location>
</feature>
<dbReference type="GeneID" id="31079798"/>
<dbReference type="RefSeq" id="YP_009346075.1">
    <property type="nucleotide sequence ID" value="NC_033855.1"/>
</dbReference>
<keyword evidence="14 17" id="KW-0496">Mitochondrion</keyword>
<dbReference type="GO" id="GO:0042773">
    <property type="term" value="P:ATP synthesis coupled electron transport"/>
    <property type="evidence" value="ECO:0007669"/>
    <property type="project" value="InterPro"/>
</dbReference>
<feature type="transmembrane region" description="Helical" evidence="17">
    <location>
        <begin position="415"/>
        <end position="442"/>
    </location>
</feature>
<dbReference type="PANTHER" id="PTHR42829:SF2">
    <property type="entry name" value="NADH-UBIQUINONE OXIDOREDUCTASE CHAIN 5"/>
    <property type="match status" value="1"/>
</dbReference>
<evidence type="ECO:0000256" key="8">
    <source>
        <dbReference type="ARBA" id="ARBA00022792"/>
    </source>
</evidence>
<evidence type="ECO:0000256" key="15">
    <source>
        <dbReference type="ARBA" id="ARBA00023136"/>
    </source>
</evidence>
<keyword evidence="12 17" id="KW-0520">NAD</keyword>
<dbReference type="InterPro" id="IPR003945">
    <property type="entry name" value="NU5C-like"/>
</dbReference>
<evidence type="ECO:0000256" key="16">
    <source>
        <dbReference type="ARBA" id="ARBA00049551"/>
    </source>
</evidence>
<dbReference type="EMBL" id="KR907229">
    <property type="protein sequence ID" value="AMX74060.1"/>
    <property type="molecule type" value="Genomic_DNA"/>
</dbReference>
<reference evidence="21" key="1">
    <citation type="journal article" date="2019" name="Ticks Tick Borne Dis.">
        <title>Argasid and ixodid systematics: Implications for soft tick evolution and systematics, with a new argasid species list.</title>
        <authorList>
            <person name="Mans B.J."/>
            <person name="Featherston J."/>
            <person name="Kvas M."/>
            <person name="Pillay K.A."/>
            <person name="de Klerk D.G."/>
            <person name="Pienaar R."/>
            <person name="de Castro M.H."/>
            <person name="Schwan T.G."/>
            <person name="Lopez J.E."/>
            <person name="Teel P."/>
            <person name="Perez de Leon A.A."/>
            <person name="Sonenshine D.E."/>
            <person name="Egekwu N.I."/>
            <person name="Bakkes D.K."/>
            <person name="Heyne H."/>
            <person name="Kanduma E.G."/>
            <person name="Nyangiwe N."/>
            <person name="Bouattour A."/>
            <person name="Latif A.A."/>
        </authorList>
    </citation>
    <scope>NUCLEOTIDE SEQUENCE</scope>
    <source>
        <strain evidence="21">1</strain>
        <strain evidence="22">2</strain>
    </source>
</reference>
<keyword evidence="6" id="KW-0679">Respiratory chain</keyword>
<evidence type="ECO:0000256" key="3">
    <source>
        <dbReference type="ARBA" id="ARBA00012944"/>
    </source>
</evidence>
<evidence type="ECO:0000256" key="1">
    <source>
        <dbReference type="ARBA" id="ARBA00003257"/>
    </source>
</evidence>
<dbReference type="EMBL" id="KR907226">
    <property type="protein sequence ID" value="AMX74047.1"/>
    <property type="molecule type" value="Genomic_DNA"/>
</dbReference>
<feature type="transmembrane region" description="Helical" evidence="17">
    <location>
        <begin position="147"/>
        <end position="167"/>
    </location>
</feature>
<dbReference type="InterPro" id="IPR010934">
    <property type="entry name" value="NADH_DH_su5_C"/>
</dbReference>
<evidence type="ECO:0000256" key="4">
    <source>
        <dbReference type="ARBA" id="ARBA00021096"/>
    </source>
</evidence>
<protein>
    <recommendedName>
        <fullName evidence="4 17">NADH-ubiquinone oxidoreductase chain 5</fullName>
        <ecNumber evidence="3 17">7.1.1.2</ecNumber>
    </recommendedName>
</protein>
<evidence type="ECO:0000256" key="14">
    <source>
        <dbReference type="ARBA" id="ARBA00023128"/>
    </source>
</evidence>
<sequence>MFLFWGFFLVGLSLVFFLIGLFSLVLMNVLLYEYMLWEMGNLEIKLYFLVDWMSMMFLAVVLFISGMVVVYSEGYMEGDKNKIYFLYGVLLFVASMVMLIVSPNMIMILLGWDGLGLVSYCLVIFYQNYKSENAGMITVLSNRVGDVMILLSIVLLLNFGSLDFFLFKSMMGVVGLFLIVAGMTKSAQIPFAAWLPMAMAAPTPVSSLVHSSTLVTAGVYLLIRLSMLFEINMYSKFLLSFSFLTMFMSGLGALLEMDLKKVIALSTLSQLGLMMVILAVGMKDLSFFHLLTHAMFKATLFLCAGLMIHNSLGGQDIRFMGGYFYSNPLISGMFGLVSFSLFGLPFLSGFYSSDAILEFIYSNEKSLMVIGLLVLSTLTTCMYSLRLLYYSVWSGVLSGSAMLGAPFIYSMEIPILVMGGVVVFFGSMMSWVVFPYPILFFLKLWIKEINLVLLLLAFWWFFFGYFDYKLYFLKIWGSDFCSSLWFLSWVTSLVTMKAMKGSNFYSKMELEWMEEVGPSGLHDLNTSVSKMVQWFQMSDVFLYMLFLVFYLYLMIIF</sequence>
<feature type="transmembrane region" description="Helical" evidence="17">
    <location>
        <begin position="173"/>
        <end position="195"/>
    </location>
</feature>
<evidence type="ECO:0000256" key="7">
    <source>
        <dbReference type="ARBA" id="ARBA00022692"/>
    </source>
</evidence>
<proteinExistence type="inferred from homology"/>
<feature type="transmembrane region" description="Helical" evidence="17">
    <location>
        <begin position="52"/>
        <end position="71"/>
    </location>
</feature>
<feature type="transmembrane region" description="Helical" evidence="17">
    <location>
        <begin position="207"/>
        <end position="225"/>
    </location>
</feature>
<dbReference type="GO" id="GO:0015990">
    <property type="term" value="P:electron transport coupled proton transport"/>
    <property type="evidence" value="ECO:0007669"/>
    <property type="project" value="TreeGrafter"/>
</dbReference>
<keyword evidence="8" id="KW-0999">Mitochondrion inner membrane</keyword>
<dbReference type="PRINTS" id="PR01434">
    <property type="entry name" value="NADHDHGNASE5"/>
</dbReference>
<feature type="transmembrane region" description="Helical" evidence="17">
    <location>
        <begin position="237"/>
        <end position="255"/>
    </location>
</feature>
<evidence type="ECO:0000256" key="5">
    <source>
        <dbReference type="ARBA" id="ARBA00022448"/>
    </source>
</evidence>
<dbReference type="EC" id="7.1.1.2" evidence="3 17"/>
<organism evidence="21">
    <name type="scientific">Ogadenus brumpti</name>
    <dbReference type="NCBI Taxonomy" id="1827023"/>
    <lineage>
        <taxon>Eukaryota</taxon>
        <taxon>Metazoa</taxon>
        <taxon>Ecdysozoa</taxon>
        <taxon>Arthropoda</taxon>
        <taxon>Chelicerata</taxon>
        <taxon>Arachnida</taxon>
        <taxon>Acari</taxon>
        <taxon>Parasitiformes</taxon>
        <taxon>Ixodida</taxon>
        <taxon>Ixodoidea</taxon>
        <taxon>Argasidae</taxon>
        <taxon>Argasinae</taxon>
        <taxon>Ogadenus</taxon>
    </lineage>
</organism>
<keyword evidence="15 17" id="KW-0472">Membrane</keyword>
<feature type="domain" description="NADH dehydrogenase subunit 5 C-terminal" evidence="20">
    <location>
        <begin position="383"/>
        <end position="557"/>
    </location>
</feature>
<keyword evidence="11 17" id="KW-1133">Transmembrane helix</keyword>
<evidence type="ECO:0000259" key="19">
    <source>
        <dbReference type="Pfam" id="PF00662"/>
    </source>
</evidence>
<evidence type="ECO:0000313" key="21">
    <source>
        <dbReference type="EMBL" id="AMX74047.1"/>
    </source>
</evidence>
<feature type="transmembrane region" description="Helical" evidence="17">
    <location>
        <begin position="392"/>
        <end position="409"/>
    </location>
</feature>
<dbReference type="AlphaFoldDB" id="A0A1P8AG03"/>
<dbReference type="GO" id="GO:0008137">
    <property type="term" value="F:NADH dehydrogenase (ubiquinone) activity"/>
    <property type="evidence" value="ECO:0007669"/>
    <property type="project" value="UniProtKB-EC"/>
</dbReference>
<comment type="subcellular location">
    <subcellularLocation>
        <location evidence="2">Mitochondrion inner membrane</location>
        <topology evidence="2">Multi-pass membrane protein</topology>
    </subcellularLocation>
</comment>
<dbReference type="Pfam" id="PF00361">
    <property type="entry name" value="Proton_antipo_M"/>
    <property type="match status" value="1"/>
</dbReference>
<evidence type="ECO:0000256" key="2">
    <source>
        <dbReference type="ARBA" id="ARBA00004448"/>
    </source>
</evidence>
<evidence type="ECO:0000259" key="20">
    <source>
        <dbReference type="Pfam" id="PF06455"/>
    </source>
</evidence>
<dbReference type="Pfam" id="PF06455">
    <property type="entry name" value="NADH5_C"/>
    <property type="match status" value="1"/>
</dbReference>